<dbReference type="InParanoid" id="A0A0V0QX28"/>
<dbReference type="AlphaFoldDB" id="A0A0V0QX28"/>
<evidence type="ECO:0000313" key="1">
    <source>
        <dbReference type="EMBL" id="KRX06924.1"/>
    </source>
</evidence>
<evidence type="ECO:0000313" key="2">
    <source>
        <dbReference type="Proteomes" id="UP000054937"/>
    </source>
</evidence>
<organism evidence="1 2">
    <name type="scientific">Pseudocohnilembus persalinus</name>
    <name type="common">Ciliate</name>
    <dbReference type="NCBI Taxonomy" id="266149"/>
    <lineage>
        <taxon>Eukaryota</taxon>
        <taxon>Sar</taxon>
        <taxon>Alveolata</taxon>
        <taxon>Ciliophora</taxon>
        <taxon>Intramacronucleata</taxon>
        <taxon>Oligohymenophorea</taxon>
        <taxon>Scuticociliatia</taxon>
        <taxon>Philasterida</taxon>
        <taxon>Pseudocohnilembidae</taxon>
        <taxon>Pseudocohnilembus</taxon>
    </lineage>
</organism>
<comment type="caution">
    <text evidence="1">The sequence shown here is derived from an EMBL/GenBank/DDBJ whole genome shotgun (WGS) entry which is preliminary data.</text>
</comment>
<protein>
    <submittedName>
        <fullName evidence="1">Uncharacterized protein</fullName>
    </submittedName>
</protein>
<dbReference type="Proteomes" id="UP000054937">
    <property type="component" value="Unassembled WGS sequence"/>
</dbReference>
<reference evidence="1 2" key="1">
    <citation type="journal article" date="2015" name="Sci. Rep.">
        <title>Genome of the facultative scuticociliatosis pathogen Pseudocohnilembus persalinus provides insight into its virulence through horizontal gene transfer.</title>
        <authorList>
            <person name="Xiong J."/>
            <person name="Wang G."/>
            <person name="Cheng J."/>
            <person name="Tian M."/>
            <person name="Pan X."/>
            <person name="Warren A."/>
            <person name="Jiang C."/>
            <person name="Yuan D."/>
            <person name="Miao W."/>
        </authorList>
    </citation>
    <scope>NUCLEOTIDE SEQUENCE [LARGE SCALE GENOMIC DNA]</scope>
    <source>
        <strain evidence="1">36N120E</strain>
    </source>
</reference>
<gene>
    <name evidence="1" type="ORF">PPERSA_07087</name>
</gene>
<sequence>MLDEKQMNETDQKIYCNENTEDNLDNIGKIKEKVRKLQNSLQSITYKKSGKFSNQNQQNHLSSICKSKGSNQSEMSCTLSKNKNQQSIFKNQSYSLPQVNLTKMEGDMKLNSSIYTEKLYQSLSDKYNLNQEKNKQNHVHLMEMIHKINNNPLINLNTIHDNQNLLNEINETDQQLEYLFNNKNIKSLNSKLLNQQFIQEDDEGHQNIIAANRDFQMKKLPAQQQKIDYKNDNNYLYNNLRKLHSMKEVNPFNNEQIKIFKQQEQKIQGKINNIRVQVMDNEGLWEIKEQYEKQGLRVPIFVKEILNKDLEQRRKMGKI</sequence>
<keyword evidence="2" id="KW-1185">Reference proteome</keyword>
<accession>A0A0V0QX28</accession>
<name>A0A0V0QX28_PSEPJ</name>
<proteinExistence type="predicted"/>
<dbReference type="EMBL" id="LDAU01000090">
    <property type="protein sequence ID" value="KRX06924.1"/>
    <property type="molecule type" value="Genomic_DNA"/>
</dbReference>